<dbReference type="GO" id="GO:0046872">
    <property type="term" value="F:metal ion binding"/>
    <property type="evidence" value="ECO:0007669"/>
    <property type="project" value="UniProtKB-KW"/>
</dbReference>
<dbReference type="Gene3D" id="1.10.8.750">
    <property type="entry name" value="Phosphoribosylformylglycinamidine synthase, linker domain"/>
    <property type="match status" value="1"/>
</dbReference>
<dbReference type="GO" id="GO:0005524">
    <property type="term" value="F:ATP binding"/>
    <property type="evidence" value="ECO:0007669"/>
    <property type="project" value="UniProtKB-UniRule"/>
</dbReference>
<dbReference type="FunFam" id="3.90.650.10:FF:000002">
    <property type="entry name" value="Phosphoribosylformylglycinamidine synthase"/>
    <property type="match status" value="1"/>
</dbReference>
<dbReference type="FunFam" id="3.90.650.10:FF:000005">
    <property type="entry name" value="Phosphoribosylformylglycinamidine synthase"/>
    <property type="match status" value="1"/>
</dbReference>
<name>A0A0B7ITU9_9PROT</name>
<keyword evidence="20" id="KW-1185">Reference proteome</keyword>
<comment type="catalytic activity">
    <reaction evidence="12 14">
        <text>N(2)-formyl-N(1)-(5-phospho-beta-D-ribosyl)glycinamide + L-glutamine + ATP + H2O = 2-formamido-N(1)-(5-O-phospho-beta-D-ribosyl)acetamidine + L-glutamate + ADP + phosphate + H(+)</text>
        <dbReference type="Rhea" id="RHEA:17129"/>
        <dbReference type="ChEBI" id="CHEBI:15377"/>
        <dbReference type="ChEBI" id="CHEBI:15378"/>
        <dbReference type="ChEBI" id="CHEBI:29985"/>
        <dbReference type="ChEBI" id="CHEBI:30616"/>
        <dbReference type="ChEBI" id="CHEBI:43474"/>
        <dbReference type="ChEBI" id="CHEBI:58359"/>
        <dbReference type="ChEBI" id="CHEBI:147286"/>
        <dbReference type="ChEBI" id="CHEBI:147287"/>
        <dbReference type="ChEBI" id="CHEBI:456216"/>
        <dbReference type="EC" id="6.3.5.3"/>
    </reaction>
</comment>
<keyword evidence="11 14" id="KW-0315">Glutamine amidotransferase</keyword>
<accession>A0A0B7ITU9</accession>
<dbReference type="Proteomes" id="UP000056322">
    <property type="component" value="Chromosome 1"/>
</dbReference>
<dbReference type="GO" id="GO:0005737">
    <property type="term" value="C:cytoplasm"/>
    <property type="evidence" value="ECO:0007669"/>
    <property type="project" value="UniProtKB-SubCell"/>
</dbReference>
<evidence type="ECO:0000256" key="6">
    <source>
        <dbReference type="ARBA" id="ARBA00022723"/>
    </source>
</evidence>
<evidence type="ECO:0000256" key="9">
    <source>
        <dbReference type="ARBA" id="ARBA00022840"/>
    </source>
</evidence>
<dbReference type="Pfam" id="PF18072">
    <property type="entry name" value="FGAR-AT_linker"/>
    <property type="match status" value="1"/>
</dbReference>
<dbReference type="EMBL" id="LN794158">
    <property type="protein sequence ID" value="CEN55644.1"/>
    <property type="molecule type" value="Genomic_DNA"/>
</dbReference>
<dbReference type="InterPro" id="IPR036604">
    <property type="entry name" value="PurS-like_sf"/>
</dbReference>
<feature type="active site" evidence="14">
    <location>
        <position position="1272"/>
    </location>
</feature>
<evidence type="ECO:0000259" key="15">
    <source>
        <dbReference type="Pfam" id="PF02769"/>
    </source>
</evidence>
<keyword evidence="10 14" id="KW-0460">Magnesium</keyword>
<dbReference type="FunFam" id="3.30.1330.10:FF:000002">
    <property type="entry name" value="Phosphoribosylformylglycinamidine synthase"/>
    <property type="match status" value="1"/>
</dbReference>
<dbReference type="SUPFAM" id="SSF52317">
    <property type="entry name" value="Class I glutamine amidotransferase-like"/>
    <property type="match status" value="1"/>
</dbReference>
<dbReference type="InterPro" id="IPR036921">
    <property type="entry name" value="PurM-like_N_sf"/>
</dbReference>
<dbReference type="SMART" id="SM01211">
    <property type="entry name" value="GATase_5"/>
    <property type="match status" value="1"/>
</dbReference>
<evidence type="ECO:0000256" key="1">
    <source>
        <dbReference type="ARBA" id="ARBA00004496"/>
    </source>
</evidence>
<evidence type="ECO:0000256" key="10">
    <source>
        <dbReference type="ARBA" id="ARBA00022842"/>
    </source>
</evidence>
<dbReference type="PANTHER" id="PTHR10099:SF1">
    <property type="entry name" value="PHOSPHORIBOSYLFORMYLGLYCINAMIDINE SYNTHASE"/>
    <property type="match status" value="1"/>
</dbReference>
<feature type="binding site" evidence="14">
    <location>
        <position position="687"/>
    </location>
    <ligand>
        <name>ATP</name>
        <dbReference type="ChEBI" id="CHEBI:30616"/>
    </ligand>
</feature>
<dbReference type="RefSeq" id="WP_171816495.1">
    <property type="nucleotide sequence ID" value="NZ_LN794158.1"/>
</dbReference>
<feature type="binding site" evidence="14">
    <location>
        <position position="731"/>
    </location>
    <ligand>
        <name>Mg(2+)</name>
        <dbReference type="ChEBI" id="CHEBI:18420"/>
    </ligand>
</feature>
<feature type="active site" evidence="14">
    <location>
        <position position="1270"/>
    </location>
</feature>
<dbReference type="SUPFAM" id="SSF109736">
    <property type="entry name" value="FGAM synthase PurL, linker domain"/>
    <property type="match status" value="1"/>
</dbReference>
<dbReference type="GO" id="GO:0006189">
    <property type="term" value="P:'de novo' IMP biosynthetic process"/>
    <property type="evidence" value="ECO:0007669"/>
    <property type="project" value="UniProtKB-UniRule"/>
</dbReference>
<evidence type="ECO:0000256" key="5">
    <source>
        <dbReference type="ARBA" id="ARBA00022598"/>
    </source>
</evidence>
<feature type="binding site" evidence="14">
    <location>
        <position position="727"/>
    </location>
    <ligand>
        <name>Mg(2+)</name>
        <dbReference type="ChEBI" id="CHEBI:18420"/>
    </ligand>
</feature>
<dbReference type="Pfam" id="PF02769">
    <property type="entry name" value="AIRS_C"/>
    <property type="match status" value="2"/>
</dbReference>
<keyword evidence="4 14" id="KW-0963">Cytoplasm</keyword>
<sequence>MSPSMPSLPMLSLRGSAALSSFRLQKILANLSQSAPQINAVHADFWHFAWNEGSLTDGQLDTLKKILTYGPRMAEEAPVGELFLVIPRPGTISPWASRATDIAKHCGLGNMQRIERGIAYYVSKKDGSALTEAEKQAVKAAVHDRMTEAVFGSIDDAAKLYHQATPAPLSSVDILAGGKAALNQANTDLGLALSPDEVDYLLENFTRIGRNPTDVELMMFAQANSEHCRHKIFNADWVVDGVEQAQSLFGMIRNTHKLNPGSTVVAYSDNASIVAGSAGQKTKRFYPQAGGAYGFIEEEMHYLMKVETHNHPTAISPFAGAATGAGGEIRDEGATGSGSKPKAGLTGFSVSNLNIPGFEQPWEGSYGKPSRTASPLQIMMDGPLGGAAYNNEFGRPNIAGYFRTFELEAAGEIRGYHKPIMLAGGVGNISAKHSKKNPIPAGACLIQLGGPAMLIGLGGGAASSMDTGANAENLDFDSVQRGNPELERRAQEVIDRCWQLGDKNPILSIHDVGAGGISNAFPELVNDAGVGAVFQLRDVHNEEPGMSPRELWSNEAQERYVMAVSKENLALFAEICERERCPFAVVGEATEERHLTVADSHFGNKPVDMDLSVLLGKPPKMLRDVKHATRTLPAFDTTKIDLKDAANRVLRLPGVADKTFLITIGDRSVTGLIARDQMVGPWQVPVADVAVTLAGYQTYQGEAFAIGEKAPLALIYGPASGRMAIGESITNIAASLISDISDLKLSANWMAPAGHPGEDAALFDTVKAVGMELCPALGISIPVGKDSMSMKTVWDDAGENKAVTSPISLVVTAFAATPDARKTLTPQLRTDLGDTSLILIDLGAGKNRMGGSALAQVYGAVGNQAPDVDDASRLKSFFSAIQALNSDGKLLAYHDRSDGGLFSTVVEMAFAGHCGLAISLDGLAGDIASVLYNEELGAVIQVRASDTDVIAASLKQALPNCIHVIGEVTPGDAIVMKQAGMAIFEASRVDLHRAWSETTYQMQKMRDNPACAQQEYDRILDKSDVGLHAKLTFDPSDNVAAPYIATGARPKMAILREQGVNGQTEMAAAFDRAGFATYDVHMSDIISGRVSLKDFAGFVACGGFSYGDVLGAGEGWAKSILFNARANDEFSAFFQRQDSFSLGICNGCQMMSNLHSIIPGADQWPHFVRNKSEQFEARFAMVEVQESPSLFFAGMAGSRMPIAVAHGEGFAEFSSESAVNDVIASKLVSMKFVDNAGSPTEVYPFNPNGSPQGITGLTTQDGRFSIMMPHPERVFRTVQNSWHPDAWGEDGAWIRMFRNARKFIN</sequence>
<evidence type="ECO:0000256" key="7">
    <source>
        <dbReference type="ARBA" id="ARBA00022741"/>
    </source>
</evidence>
<dbReference type="CDD" id="cd02203">
    <property type="entry name" value="PurL_repeat1"/>
    <property type="match status" value="1"/>
</dbReference>
<dbReference type="InterPro" id="IPR040707">
    <property type="entry name" value="FGAR-AT_N"/>
</dbReference>
<dbReference type="InterPro" id="IPR041609">
    <property type="entry name" value="PurL_linker"/>
</dbReference>
<keyword evidence="8 14" id="KW-0658">Purine biosynthesis</keyword>
<dbReference type="SUPFAM" id="SSF56042">
    <property type="entry name" value="PurM C-terminal domain-like"/>
    <property type="match status" value="2"/>
</dbReference>
<dbReference type="Pfam" id="PF18076">
    <property type="entry name" value="FGAR-AT_N"/>
    <property type="match status" value="1"/>
</dbReference>
<feature type="binding site" evidence="14">
    <location>
        <position position="895"/>
    </location>
    <ligand>
        <name>Mg(2+)</name>
        <dbReference type="ChEBI" id="CHEBI:18420"/>
    </ligand>
</feature>
<feature type="domain" description="Phosphoribosylformylglycinamidine synthase N-terminal" evidence="17">
    <location>
        <begin position="45"/>
        <end position="161"/>
    </location>
</feature>
<dbReference type="KEGG" id="mbac:BN1209_0600"/>
<evidence type="ECO:0000259" key="16">
    <source>
        <dbReference type="Pfam" id="PF18072"/>
    </source>
</evidence>
<comment type="subcellular location">
    <subcellularLocation>
        <location evidence="1 14">Cytoplasm</location>
    </subcellularLocation>
</comment>
<proteinExistence type="inferred from homology"/>
<comment type="function">
    <text evidence="13 14">Phosphoribosylformylglycinamidine synthase involved in the purines biosynthetic pathway. Catalyzes the ATP-dependent conversion of formylglycinamide ribonucleotide (FGAR) and glutamine to yield formylglycinamidine ribonucleotide (FGAM) and glutamate.</text>
</comment>
<dbReference type="FunFam" id="1.10.8.750:FF:000002">
    <property type="entry name" value="Phosphoribosylformylglycinamidine synthase"/>
    <property type="match status" value="1"/>
</dbReference>
<keyword evidence="6 14" id="KW-0479">Metal-binding</keyword>
<evidence type="ECO:0000259" key="18">
    <source>
        <dbReference type="Pfam" id="PF22689"/>
    </source>
</evidence>
<dbReference type="CDD" id="cd02204">
    <property type="entry name" value="PurL_repeat2"/>
    <property type="match status" value="1"/>
</dbReference>
<evidence type="ECO:0000256" key="3">
    <source>
        <dbReference type="ARBA" id="ARBA00008608"/>
    </source>
</evidence>
<feature type="binding site" evidence="14">
    <location>
        <position position="897"/>
    </location>
    <ligand>
        <name>ATP</name>
        <dbReference type="ChEBI" id="CHEBI:30616"/>
    </ligand>
</feature>
<evidence type="ECO:0000256" key="12">
    <source>
        <dbReference type="ARBA" id="ARBA00052585"/>
    </source>
</evidence>
<dbReference type="HOGENOM" id="CLU_001031_0_2_4"/>
<dbReference type="NCBIfam" id="NF003672">
    <property type="entry name" value="PRK05297.1"/>
    <property type="match status" value="1"/>
</dbReference>
<comment type="pathway">
    <text evidence="2 14">Purine metabolism; IMP biosynthesis via de novo pathway; 5-amino-1-(5-phospho-D-ribosyl)imidazole from N(2)-formyl-N(1)-(5-phospho-D-ribosyl)glycinamide: step 1/2.</text>
</comment>
<dbReference type="InterPro" id="IPR036676">
    <property type="entry name" value="PurM-like_C_sf"/>
</dbReference>
<reference evidence="20" key="1">
    <citation type="submission" date="2014-12" db="EMBL/GenBank/DDBJ databases">
        <authorList>
            <person name="Salcher M.M."/>
        </authorList>
    </citation>
    <scope>NUCLEOTIDE SEQUENCE [LARGE SCALE GENOMIC DNA]</scope>
    <source>
        <strain evidence="20">MMS-10A-171</strain>
    </source>
</reference>
<dbReference type="Gene3D" id="3.30.1330.10">
    <property type="entry name" value="PurM-like, N-terminal domain"/>
    <property type="match status" value="2"/>
</dbReference>
<feature type="domain" description="Phosphoribosylformylglycinamidine synthase linker" evidence="16">
    <location>
        <begin position="182"/>
        <end position="231"/>
    </location>
</feature>
<feature type="binding site" evidence="14">
    <location>
        <position position="688"/>
    </location>
    <ligand>
        <name>Mg(2+)</name>
        <dbReference type="ChEBI" id="CHEBI:18420"/>
    </ligand>
</feature>
<feature type="binding site" evidence="14">
    <location>
        <begin position="320"/>
        <end position="331"/>
    </location>
    <ligand>
        <name>ATP</name>
        <dbReference type="ChEBI" id="CHEBI:30616"/>
    </ligand>
</feature>
<organism evidence="19 20">
    <name type="scientific">Candidatus Methylopumilus turicensis</name>
    <dbReference type="NCBI Taxonomy" id="1581680"/>
    <lineage>
        <taxon>Bacteria</taxon>
        <taxon>Pseudomonadati</taxon>
        <taxon>Pseudomonadota</taxon>
        <taxon>Betaproteobacteria</taxon>
        <taxon>Nitrosomonadales</taxon>
        <taxon>Methylophilaceae</taxon>
        <taxon>Candidatus Methylopumilus</taxon>
    </lineage>
</organism>
<dbReference type="InterPro" id="IPR055181">
    <property type="entry name" value="FGAR-AT_PurM_N-like"/>
</dbReference>
<dbReference type="FunFam" id="3.40.50.880:FF:000008">
    <property type="entry name" value="Phosphoribosylformylglycinamidine synthase"/>
    <property type="match status" value="1"/>
</dbReference>
<comment type="caution">
    <text evidence="14">Lacks conserved residue(s) required for the propagation of feature annotation.</text>
</comment>
<dbReference type="CDD" id="cd01740">
    <property type="entry name" value="GATase1_FGAR_AT"/>
    <property type="match status" value="1"/>
</dbReference>
<comment type="subunit">
    <text evidence="14">Monomer.</text>
</comment>
<dbReference type="SUPFAM" id="SSF55326">
    <property type="entry name" value="PurM N-terminal domain-like"/>
    <property type="match status" value="2"/>
</dbReference>
<dbReference type="SUPFAM" id="SSF82697">
    <property type="entry name" value="PurS-like"/>
    <property type="match status" value="1"/>
</dbReference>
<feature type="domain" description="FGAR-AT PurM N-terminal-like" evidence="18">
    <location>
        <begin position="657"/>
        <end position="816"/>
    </location>
</feature>
<dbReference type="EC" id="6.3.5.3" evidence="14"/>
<dbReference type="HAMAP" id="MF_00419">
    <property type="entry name" value="PurL_1"/>
    <property type="match status" value="1"/>
</dbReference>
<dbReference type="Gene3D" id="3.40.50.880">
    <property type="match status" value="1"/>
</dbReference>
<feature type="domain" description="PurM-like C-terminal" evidence="15">
    <location>
        <begin position="441"/>
        <end position="598"/>
    </location>
</feature>
<dbReference type="InterPro" id="IPR029062">
    <property type="entry name" value="Class_I_gatase-like"/>
</dbReference>
<dbReference type="Pfam" id="PF22689">
    <property type="entry name" value="FGAR-AT_PurM_N-like"/>
    <property type="match status" value="1"/>
</dbReference>
<dbReference type="InterPro" id="IPR010918">
    <property type="entry name" value="PurM-like_C_dom"/>
</dbReference>
<evidence type="ECO:0000256" key="8">
    <source>
        <dbReference type="ARBA" id="ARBA00022755"/>
    </source>
</evidence>
<comment type="similarity">
    <text evidence="3 14">In the N-terminal section; belongs to the FGAMS family.</text>
</comment>
<keyword evidence="5 14" id="KW-0436">Ligase</keyword>
<gene>
    <name evidence="14 19" type="primary">purL</name>
    <name evidence="19" type="ORF">BN1209_0600</name>
</gene>
<dbReference type="GO" id="GO:0004642">
    <property type="term" value="F:phosphoribosylformylglycinamidine synthase activity"/>
    <property type="evidence" value="ECO:0007669"/>
    <property type="project" value="UniProtKB-UniRule"/>
</dbReference>
<evidence type="ECO:0000256" key="2">
    <source>
        <dbReference type="ARBA" id="ARBA00004920"/>
    </source>
</evidence>
<evidence type="ECO:0000256" key="13">
    <source>
        <dbReference type="ARBA" id="ARBA00057317"/>
    </source>
</evidence>
<dbReference type="STRING" id="1581680.BN1209_0600"/>
<dbReference type="InterPro" id="IPR010073">
    <property type="entry name" value="PurL_large"/>
</dbReference>
<dbReference type="Gene3D" id="3.90.650.10">
    <property type="entry name" value="PurM-like C-terminal domain"/>
    <property type="match status" value="2"/>
</dbReference>
<feature type="domain" description="PurM-like C-terminal" evidence="15">
    <location>
        <begin position="845"/>
        <end position="974"/>
    </location>
</feature>
<dbReference type="PROSITE" id="PS51273">
    <property type="entry name" value="GATASE_TYPE_1"/>
    <property type="match status" value="1"/>
</dbReference>
<protein>
    <recommendedName>
        <fullName evidence="14">Phosphoribosylformylglycinamidine synthase</fullName>
        <shortName evidence="14">FGAM synthase</shortName>
        <shortName evidence="14">FGAMS</shortName>
        <ecNumber evidence="14">6.3.5.3</ecNumber>
    </recommendedName>
    <alternativeName>
        <fullName evidence="14">Formylglycinamide ribonucleotide amidotransferase</fullName>
        <shortName evidence="14">FGAR amidotransferase</shortName>
        <shortName evidence="14">FGAR-AT</shortName>
    </alternativeName>
</protein>
<feature type="active site" description="Nucleophile" evidence="14">
    <location>
        <position position="1145"/>
    </location>
</feature>
<evidence type="ECO:0000256" key="11">
    <source>
        <dbReference type="ARBA" id="ARBA00022962"/>
    </source>
</evidence>
<evidence type="ECO:0000313" key="20">
    <source>
        <dbReference type="Proteomes" id="UP000056322"/>
    </source>
</evidence>
<dbReference type="NCBIfam" id="TIGR01735">
    <property type="entry name" value="FGAM_synt"/>
    <property type="match status" value="1"/>
</dbReference>
<dbReference type="UniPathway" id="UPA00074">
    <property type="reaction ID" value="UER00128"/>
</dbReference>
<evidence type="ECO:0000256" key="14">
    <source>
        <dbReference type="HAMAP-Rule" id="MF_00419"/>
    </source>
</evidence>
<evidence type="ECO:0000259" key="17">
    <source>
        <dbReference type="Pfam" id="PF18076"/>
    </source>
</evidence>
<keyword evidence="9 14" id="KW-0067">ATP-binding</keyword>
<keyword evidence="7 14" id="KW-0547">Nucleotide-binding</keyword>
<dbReference type="PANTHER" id="PTHR10099">
    <property type="entry name" value="PHOSPHORIBOSYLFORMYLGLYCINAMIDINE SYNTHASE"/>
    <property type="match status" value="1"/>
</dbReference>
<dbReference type="FunFam" id="3.30.1330.10:FF:000005">
    <property type="entry name" value="Phosphoribosylformylglycinamidine synthase"/>
    <property type="match status" value="1"/>
</dbReference>
<dbReference type="Pfam" id="PF13507">
    <property type="entry name" value="GATase_5"/>
    <property type="match status" value="1"/>
</dbReference>
<evidence type="ECO:0000256" key="4">
    <source>
        <dbReference type="ARBA" id="ARBA00022490"/>
    </source>
</evidence>
<evidence type="ECO:0000313" key="19">
    <source>
        <dbReference type="EMBL" id="CEN55644.1"/>
    </source>
</evidence>